<keyword evidence="4" id="KW-1185">Reference proteome</keyword>
<gene>
    <name evidence="3" type="ORF">LSH36_387g01053</name>
</gene>
<dbReference type="Gene3D" id="3.10.450.50">
    <property type="match status" value="1"/>
</dbReference>
<feature type="transmembrane region" description="Helical" evidence="2">
    <location>
        <begin position="159"/>
        <end position="181"/>
    </location>
</feature>
<keyword evidence="2" id="KW-0472">Membrane</keyword>
<evidence type="ECO:0000256" key="2">
    <source>
        <dbReference type="SAM" id="Phobius"/>
    </source>
</evidence>
<accession>A0AAD9N0R9</accession>
<protein>
    <submittedName>
        <fullName evidence="3">Uncharacterized protein</fullName>
    </submittedName>
</protein>
<keyword evidence="2" id="KW-0812">Transmembrane</keyword>
<dbReference type="InterPro" id="IPR032710">
    <property type="entry name" value="NTF2-like_dom_sf"/>
</dbReference>
<reference evidence="3" key="1">
    <citation type="journal article" date="2023" name="Mol. Biol. Evol.">
        <title>Third-Generation Sequencing Reveals the Adaptive Role of the Epigenome in Three Deep-Sea Polychaetes.</title>
        <authorList>
            <person name="Perez M."/>
            <person name="Aroh O."/>
            <person name="Sun Y."/>
            <person name="Lan Y."/>
            <person name="Juniper S.K."/>
            <person name="Young C.R."/>
            <person name="Angers B."/>
            <person name="Qian P.Y."/>
        </authorList>
    </citation>
    <scope>NUCLEOTIDE SEQUENCE</scope>
    <source>
        <strain evidence="3">P08H-3</strain>
    </source>
</reference>
<proteinExistence type="predicted"/>
<sequence>MISEIPHILSPYQDCSLVNNQWRKIVSEWLRDGGKSCQNGYGMAGNRVRMVTGWREIVSEWLRDGGKSCQNGYGMAVSKISLEPCIMESLKIIVIAGVRYFFMKRCYVRLCYISSTMETLYYTHNGSRRSRTSRQSQTSRGSRPEGCVCVCNRESGKNIVLVVSLVMVLGLTAALLVMGLSTHREYTTQEMEKEVKLQAMLFCELYNSGKYNELSQLYTTDAILMAPGGAPANGRTAIADYFKSKSLTTRKVTENQVKEVEIINDVTAFSSSEFTFTVNDVINGRKTVYDSKPKGRGFETPEQQCRPVASGSLSQKWEPHKT</sequence>
<dbReference type="Proteomes" id="UP001208570">
    <property type="component" value="Unassembled WGS sequence"/>
</dbReference>
<feature type="region of interest" description="Disordered" evidence="1">
    <location>
        <begin position="290"/>
        <end position="322"/>
    </location>
</feature>
<organism evidence="3 4">
    <name type="scientific">Paralvinella palmiformis</name>
    <dbReference type="NCBI Taxonomy" id="53620"/>
    <lineage>
        <taxon>Eukaryota</taxon>
        <taxon>Metazoa</taxon>
        <taxon>Spiralia</taxon>
        <taxon>Lophotrochozoa</taxon>
        <taxon>Annelida</taxon>
        <taxon>Polychaeta</taxon>
        <taxon>Sedentaria</taxon>
        <taxon>Canalipalpata</taxon>
        <taxon>Terebellida</taxon>
        <taxon>Terebelliformia</taxon>
        <taxon>Alvinellidae</taxon>
        <taxon>Paralvinella</taxon>
    </lineage>
</organism>
<dbReference type="EMBL" id="JAODUP010000387">
    <property type="protein sequence ID" value="KAK2150806.1"/>
    <property type="molecule type" value="Genomic_DNA"/>
</dbReference>
<dbReference type="AlphaFoldDB" id="A0AAD9N0R9"/>
<evidence type="ECO:0000313" key="3">
    <source>
        <dbReference type="EMBL" id="KAK2150806.1"/>
    </source>
</evidence>
<name>A0AAD9N0R9_9ANNE</name>
<evidence type="ECO:0000256" key="1">
    <source>
        <dbReference type="SAM" id="MobiDB-lite"/>
    </source>
</evidence>
<dbReference type="SUPFAM" id="SSF54427">
    <property type="entry name" value="NTF2-like"/>
    <property type="match status" value="1"/>
</dbReference>
<comment type="caution">
    <text evidence="3">The sequence shown here is derived from an EMBL/GenBank/DDBJ whole genome shotgun (WGS) entry which is preliminary data.</text>
</comment>
<keyword evidence="2" id="KW-1133">Transmembrane helix</keyword>
<evidence type="ECO:0000313" key="4">
    <source>
        <dbReference type="Proteomes" id="UP001208570"/>
    </source>
</evidence>
<feature type="compositionally biased region" description="Basic and acidic residues" evidence="1">
    <location>
        <begin position="290"/>
        <end position="299"/>
    </location>
</feature>